<dbReference type="SUPFAM" id="SSF54427">
    <property type="entry name" value="NTF2-like"/>
    <property type="match status" value="1"/>
</dbReference>
<feature type="chain" id="PRO_5031047772" description="SnoaL-like domain-containing protein" evidence="1">
    <location>
        <begin position="33"/>
        <end position="175"/>
    </location>
</feature>
<proteinExistence type="predicted"/>
<evidence type="ECO:0000313" key="3">
    <source>
        <dbReference type="EMBL" id="MBB5729074.1"/>
    </source>
</evidence>
<dbReference type="Proteomes" id="UP000546701">
    <property type="component" value="Unassembled WGS sequence"/>
</dbReference>
<dbReference type="Gene3D" id="3.10.450.50">
    <property type="match status" value="1"/>
</dbReference>
<evidence type="ECO:0000259" key="2">
    <source>
        <dbReference type="Pfam" id="PF12680"/>
    </source>
</evidence>
<accession>A0A7W9BS12</accession>
<dbReference type="Pfam" id="PF12680">
    <property type="entry name" value="SnoaL_2"/>
    <property type="match status" value="1"/>
</dbReference>
<name>A0A7W9BS12_9SPHN</name>
<dbReference type="PANTHER" id="PTHR41252:SF1">
    <property type="entry name" value="BLR2505 PROTEIN"/>
    <property type="match status" value="1"/>
</dbReference>
<dbReference type="InterPro" id="IPR032710">
    <property type="entry name" value="NTF2-like_dom_sf"/>
</dbReference>
<evidence type="ECO:0000313" key="4">
    <source>
        <dbReference type="Proteomes" id="UP000546701"/>
    </source>
</evidence>
<dbReference type="RefSeq" id="WP_198350668.1">
    <property type="nucleotide sequence ID" value="NZ_BMJP01000002.1"/>
</dbReference>
<feature type="signal peptide" evidence="1">
    <location>
        <begin position="1"/>
        <end position="32"/>
    </location>
</feature>
<organism evidence="3 4">
    <name type="scientific">Sphingomonas prati</name>
    <dbReference type="NCBI Taxonomy" id="1843237"/>
    <lineage>
        <taxon>Bacteria</taxon>
        <taxon>Pseudomonadati</taxon>
        <taxon>Pseudomonadota</taxon>
        <taxon>Alphaproteobacteria</taxon>
        <taxon>Sphingomonadales</taxon>
        <taxon>Sphingomonadaceae</taxon>
        <taxon>Sphingomonas</taxon>
    </lineage>
</organism>
<protein>
    <recommendedName>
        <fullName evidence="2">SnoaL-like domain-containing protein</fullName>
    </recommendedName>
</protein>
<evidence type="ECO:0000256" key="1">
    <source>
        <dbReference type="SAM" id="SignalP"/>
    </source>
</evidence>
<reference evidence="3 4" key="1">
    <citation type="submission" date="2020-08" db="EMBL/GenBank/DDBJ databases">
        <title>Genomic Encyclopedia of Type Strains, Phase IV (KMG-IV): sequencing the most valuable type-strain genomes for metagenomic binning, comparative biology and taxonomic classification.</title>
        <authorList>
            <person name="Goeker M."/>
        </authorList>
    </citation>
    <scope>NUCLEOTIDE SEQUENCE [LARGE SCALE GENOMIC DNA]</scope>
    <source>
        <strain evidence="3 4">DSM 103336</strain>
    </source>
</reference>
<sequence>MIGQSRMRKPEMTRALLSAALMVMALPGAATAQPTAQTTHDSNKATVRRAFDAWAAGGTDFFDILADDVVWTIQGSGPNAKTYRSKAELVEKALAPFGARVSVPLKPTVRSMYADGDEVITVFDGVAQTNDGKPYRNTYAWFFTMRDGKVVTARAFLDLPAYDAVLRNVRPAARR</sequence>
<feature type="domain" description="SnoaL-like" evidence="2">
    <location>
        <begin position="47"/>
        <end position="151"/>
    </location>
</feature>
<dbReference type="EMBL" id="JACIJR010000003">
    <property type="protein sequence ID" value="MBB5729074.1"/>
    <property type="molecule type" value="Genomic_DNA"/>
</dbReference>
<keyword evidence="1" id="KW-0732">Signal</keyword>
<gene>
    <name evidence="3" type="ORF">FHS99_001552</name>
</gene>
<dbReference type="PANTHER" id="PTHR41252">
    <property type="entry name" value="BLR2505 PROTEIN"/>
    <property type="match status" value="1"/>
</dbReference>
<dbReference type="AlphaFoldDB" id="A0A7W9BS12"/>
<dbReference type="InterPro" id="IPR037401">
    <property type="entry name" value="SnoaL-like"/>
</dbReference>
<comment type="caution">
    <text evidence="3">The sequence shown here is derived from an EMBL/GenBank/DDBJ whole genome shotgun (WGS) entry which is preliminary data.</text>
</comment>
<keyword evidence="4" id="KW-1185">Reference proteome</keyword>